<dbReference type="AlphaFoldDB" id="A0AAE0AA04"/>
<dbReference type="GO" id="GO:0055028">
    <property type="term" value="C:cortical microtubule"/>
    <property type="evidence" value="ECO:0007669"/>
    <property type="project" value="TreeGrafter"/>
</dbReference>
<feature type="compositionally biased region" description="Basic and acidic residues" evidence="2">
    <location>
        <begin position="149"/>
        <end position="159"/>
    </location>
</feature>
<protein>
    <recommendedName>
        <fullName evidence="5">Protein CHUP1, chloroplastic</fullName>
    </recommendedName>
</protein>
<keyword evidence="4" id="KW-1185">Reference proteome</keyword>
<proteinExistence type="predicted"/>
<dbReference type="Proteomes" id="UP001281410">
    <property type="component" value="Unassembled WGS sequence"/>
</dbReference>
<reference evidence="3" key="1">
    <citation type="journal article" date="2023" name="Plant J.">
        <title>Genome sequences and population genomics provide insights into the demographic history, inbreeding, and mutation load of two 'living fossil' tree species of Dipteronia.</title>
        <authorList>
            <person name="Feng Y."/>
            <person name="Comes H.P."/>
            <person name="Chen J."/>
            <person name="Zhu S."/>
            <person name="Lu R."/>
            <person name="Zhang X."/>
            <person name="Li P."/>
            <person name="Qiu J."/>
            <person name="Olsen K.M."/>
            <person name="Qiu Y."/>
        </authorList>
    </citation>
    <scope>NUCLEOTIDE SEQUENCE</scope>
    <source>
        <strain evidence="3">NBL</strain>
    </source>
</reference>
<dbReference type="EMBL" id="JANJYJ010000006">
    <property type="protein sequence ID" value="KAK3206572.1"/>
    <property type="molecule type" value="Genomic_DNA"/>
</dbReference>
<keyword evidence="1" id="KW-0175">Coiled coil</keyword>
<feature type="compositionally biased region" description="Basic and acidic residues" evidence="2">
    <location>
        <begin position="46"/>
        <end position="68"/>
    </location>
</feature>
<evidence type="ECO:0000313" key="3">
    <source>
        <dbReference type="EMBL" id="KAK3206572.1"/>
    </source>
</evidence>
<dbReference type="InterPro" id="IPR040265">
    <property type="entry name" value="CHUP1/IPGA1-like"/>
</dbReference>
<feature type="region of interest" description="Disordered" evidence="2">
    <location>
        <begin position="149"/>
        <end position="197"/>
    </location>
</feature>
<dbReference type="PANTHER" id="PTHR31342">
    <property type="entry name" value="PROTEIN CHUP1, CHLOROPLASTIC"/>
    <property type="match status" value="1"/>
</dbReference>
<dbReference type="GO" id="GO:0072699">
    <property type="term" value="P:protein localization to cortical microtubule cytoskeleton"/>
    <property type="evidence" value="ECO:0007669"/>
    <property type="project" value="TreeGrafter"/>
</dbReference>
<evidence type="ECO:0000256" key="2">
    <source>
        <dbReference type="SAM" id="MobiDB-lite"/>
    </source>
</evidence>
<sequence>MSETSFLKNITLQALIIFLASKVSRIYKALTVQKFNVTQISSNSEESAKEKEKEKVEEEEEERRMAREDDELQIRKELEDCVARNALLEKENSELRQEVARLRTQVSSLKAHDNERKSMLWKKLQQPDFVKIPDKNPDGGSLCLKQRLQESEVGKERSIKVPKPPPPRPGSIKVPPPTPPSPTTPPKLAPPPPPFPSRFLAGTKSVRRVPEVVELYRSLTRKDAQIGSRTNSAATTPALAFTRNMIGEIENRSTYVLAIKSDVKNQKEFINFLIKEVESAAFSDISEVEAFVKWLDQELSSLVDERAVLKHFQNWPERKVDALREAACNYRDLKGLEFEVLGFQDNQKEGSVQATRKMQALQDRLEQSVNGIERMRESTGKRYRDFQIPWEWMLDTGLIGQMKLSSLRLAKEYMRRVTKELQSNESSREENLLLQGVRFAYRVHQFAGGFDGESIQAFEELKKIGCC</sequence>
<evidence type="ECO:0000256" key="1">
    <source>
        <dbReference type="ARBA" id="ARBA00023054"/>
    </source>
</evidence>
<comment type="caution">
    <text evidence="3">The sequence shown here is derived from an EMBL/GenBank/DDBJ whole genome shotgun (WGS) entry which is preliminary data.</text>
</comment>
<evidence type="ECO:0000313" key="4">
    <source>
        <dbReference type="Proteomes" id="UP001281410"/>
    </source>
</evidence>
<gene>
    <name evidence="3" type="ORF">Dsin_020618</name>
</gene>
<dbReference type="PANTHER" id="PTHR31342:SF48">
    <property type="entry name" value="CHUP1-LIKE PROTEIN"/>
    <property type="match status" value="1"/>
</dbReference>
<feature type="region of interest" description="Disordered" evidence="2">
    <location>
        <begin position="41"/>
        <end position="68"/>
    </location>
</feature>
<name>A0AAE0AA04_9ROSI</name>
<accession>A0AAE0AA04</accession>
<feature type="compositionally biased region" description="Pro residues" evidence="2">
    <location>
        <begin position="162"/>
        <end position="196"/>
    </location>
</feature>
<evidence type="ECO:0008006" key="5">
    <source>
        <dbReference type="Google" id="ProtNLM"/>
    </source>
</evidence>
<organism evidence="3 4">
    <name type="scientific">Dipteronia sinensis</name>
    <dbReference type="NCBI Taxonomy" id="43782"/>
    <lineage>
        <taxon>Eukaryota</taxon>
        <taxon>Viridiplantae</taxon>
        <taxon>Streptophyta</taxon>
        <taxon>Embryophyta</taxon>
        <taxon>Tracheophyta</taxon>
        <taxon>Spermatophyta</taxon>
        <taxon>Magnoliopsida</taxon>
        <taxon>eudicotyledons</taxon>
        <taxon>Gunneridae</taxon>
        <taxon>Pentapetalae</taxon>
        <taxon>rosids</taxon>
        <taxon>malvids</taxon>
        <taxon>Sapindales</taxon>
        <taxon>Sapindaceae</taxon>
        <taxon>Hippocastanoideae</taxon>
        <taxon>Acereae</taxon>
        <taxon>Dipteronia</taxon>
    </lineage>
</organism>